<name>A0A6B0SJB8_9EURY</name>
<dbReference type="EMBL" id="WUUU01000152">
    <property type="protein sequence ID" value="MXR21798.1"/>
    <property type="molecule type" value="Genomic_DNA"/>
</dbReference>
<protein>
    <submittedName>
        <fullName evidence="2">Uncharacterized protein</fullName>
    </submittedName>
</protein>
<feature type="region of interest" description="Disordered" evidence="1">
    <location>
        <begin position="27"/>
        <end position="46"/>
    </location>
</feature>
<comment type="caution">
    <text evidence="2">The sequence shown here is derived from an EMBL/GenBank/DDBJ whole genome shotgun (WGS) entry which is preliminary data.</text>
</comment>
<organism evidence="2 3">
    <name type="scientific">Halobacterium bonnevillei</name>
    <dbReference type="NCBI Taxonomy" id="2692200"/>
    <lineage>
        <taxon>Archaea</taxon>
        <taxon>Methanobacteriati</taxon>
        <taxon>Methanobacteriota</taxon>
        <taxon>Stenosarchaea group</taxon>
        <taxon>Halobacteria</taxon>
        <taxon>Halobacteriales</taxon>
        <taxon>Halobacteriaceae</taxon>
        <taxon>Halobacterium</taxon>
    </lineage>
</organism>
<dbReference type="AlphaFoldDB" id="A0A6B0SJB8"/>
<evidence type="ECO:0000313" key="2">
    <source>
        <dbReference type="EMBL" id="MXR21798.1"/>
    </source>
</evidence>
<sequence>MTTWAALFERGAAFDVDTATVRETLAAHRDAADETDHQRQGGDTDE</sequence>
<dbReference type="RefSeq" id="WP_159527237.1">
    <property type="nucleotide sequence ID" value="NZ_WUUU01000152.1"/>
</dbReference>
<reference evidence="2 3" key="1">
    <citation type="submission" date="2019-12" db="EMBL/GenBank/DDBJ databases">
        <title>Isolation and characterization of three novel carbon monoxide-oxidizing members of Halobacteria from salione crusts and soils.</title>
        <authorList>
            <person name="Myers M.R."/>
            <person name="King G.M."/>
        </authorList>
    </citation>
    <scope>NUCLEOTIDE SEQUENCE [LARGE SCALE GENOMIC DNA]</scope>
    <source>
        <strain evidence="2 3">PCN9</strain>
    </source>
</reference>
<evidence type="ECO:0000256" key="1">
    <source>
        <dbReference type="SAM" id="MobiDB-lite"/>
    </source>
</evidence>
<gene>
    <name evidence="2" type="ORF">GRX66_14725</name>
</gene>
<evidence type="ECO:0000313" key="3">
    <source>
        <dbReference type="Proteomes" id="UP000471521"/>
    </source>
</evidence>
<accession>A0A6B0SJB8</accession>
<proteinExistence type="predicted"/>
<keyword evidence="3" id="KW-1185">Reference proteome</keyword>
<dbReference type="Proteomes" id="UP000471521">
    <property type="component" value="Unassembled WGS sequence"/>
</dbReference>